<evidence type="ECO:0000313" key="1">
    <source>
        <dbReference type="EMBL" id="XAM18065.1"/>
    </source>
</evidence>
<reference evidence="1 2" key="1">
    <citation type="submission" date="2024-02" db="EMBL/GenBank/DDBJ databases">
        <title>Genome and pathogenicity analysis of Helicobacter mastomyrinus isolated from mice.</title>
        <authorList>
            <person name="Zhu L."/>
        </authorList>
    </citation>
    <scope>NUCLEOTIDE SEQUENCE [LARGE SCALE GENOMIC DNA]</scope>
    <source>
        <strain evidence="1 2">Hm-17</strain>
    </source>
</reference>
<name>A0ABZ3F6P4_9HELI</name>
<sequence length="218" mass="24046">MTILIEASLIQAVFGGRIVFVRYAVKLVLAIGMLCLQVQGLDFSTAPIPADNHTFGSLSIGGVHSKIWHTSGNRTMLQDYESARNAVIFGLKRGVMLGNSKAFLLNAWIDGSAGSENKNGFYAFSLGGQMGYRFFNGRVICLVGGGFEMSNLAMPDVDEQYNIYGGLVRAELFFDIARGYGLSIGYQQGFNYKSKKLLDERFDTSQIMLTLSYYDFSI</sequence>
<organism evidence="1 2">
    <name type="scientific">Helicobacter mastomyrinus</name>
    <dbReference type="NCBI Taxonomy" id="287948"/>
    <lineage>
        <taxon>Bacteria</taxon>
        <taxon>Pseudomonadati</taxon>
        <taxon>Campylobacterota</taxon>
        <taxon>Epsilonproteobacteria</taxon>
        <taxon>Campylobacterales</taxon>
        <taxon>Helicobacteraceae</taxon>
        <taxon>Helicobacter</taxon>
    </lineage>
</organism>
<keyword evidence="2" id="KW-1185">Reference proteome</keyword>
<evidence type="ECO:0000313" key="2">
    <source>
        <dbReference type="Proteomes" id="UP001434737"/>
    </source>
</evidence>
<proteinExistence type="predicted"/>
<dbReference type="Proteomes" id="UP001434737">
    <property type="component" value="Chromosome"/>
</dbReference>
<dbReference type="RefSeq" id="WP_343353566.1">
    <property type="nucleotide sequence ID" value="NZ_CP145316.1"/>
</dbReference>
<dbReference type="EMBL" id="CP145316">
    <property type="protein sequence ID" value="XAM18065.1"/>
    <property type="molecule type" value="Genomic_DNA"/>
</dbReference>
<accession>A0ABZ3F6P4</accession>
<protein>
    <recommendedName>
        <fullName evidence="3">Outer membrane beta-barrel protein</fullName>
    </recommendedName>
</protein>
<evidence type="ECO:0008006" key="3">
    <source>
        <dbReference type="Google" id="ProtNLM"/>
    </source>
</evidence>
<gene>
    <name evidence="1" type="ORF">V3I05_10340</name>
</gene>